<evidence type="ECO:0000313" key="2">
    <source>
        <dbReference type="EMBL" id="OHE96300.1"/>
    </source>
</evidence>
<gene>
    <name evidence="2" type="ORF">CORC01_08372</name>
</gene>
<dbReference type="OrthoDB" id="5424295at2759"/>
<evidence type="ECO:0008006" key="4">
    <source>
        <dbReference type="Google" id="ProtNLM"/>
    </source>
</evidence>
<feature type="signal peptide" evidence="1">
    <location>
        <begin position="1"/>
        <end position="20"/>
    </location>
</feature>
<dbReference type="EMBL" id="MJBS01000071">
    <property type="protein sequence ID" value="OHE96300.1"/>
    <property type="molecule type" value="Genomic_DNA"/>
</dbReference>
<keyword evidence="3" id="KW-1185">Reference proteome</keyword>
<dbReference type="Gene3D" id="2.60.120.260">
    <property type="entry name" value="Galactose-binding domain-like"/>
    <property type="match status" value="1"/>
</dbReference>
<keyword evidence="1" id="KW-0732">Signal</keyword>
<organism evidence="2 3">
    <name type="scientific">Colletotrichum orchidophilum</name>
    <dbReference type="NCBI Taxonomy" id="1209926"/>
    <lineage>
        <taxon>Eukaryota</taxon>
        <taxon>Fungi</taxon>
        <taxon>Dikarya</taxon>
        <taxon>Ascomycota</taxon>
        <taxon>Pezizomycotina</taxon>
        <taxon>Sordariomycetes</taxon>
        <taxon>Hypocreomycetidae</taxon>
        <taxon>Glomerellales</taxon>
        <taxon>Glomerellaceae</taxon>
        <taxon>Colletotrichum</taxon>
    </lineage>
</organism>
<dbReference type="AlphaFoldDB" id="A0A1G4B4E6"/>
<sequence length="257" mass="27344">MFILTTLSLFFCVLATGTHAATTLARCNADKYSVPSLPFNICISAASAFCATITAGGTTATNFPTRATSACGTSASLYISACACGPTCSAIPTPTPTPTPCAASGSSLVANGDFECGIAPWIVQNLDQFARAGVTSKFAHTGQHSFESRLLYDRSLQNPAVSVRLSSPVISVQPNVPYRLTFWSYFDNHAAGFIGIQFNGEPKRTLDAGDGAGWGVWKSFSVDYTPLTDKLDFTLEFLYGRVASVVRVDGIVFDYIH</sequence>
<feature type="chain" id="PRO_5009602455" description="CBM-cenC domain-containing protein" evidence="1">
    <location>
        <begin position="21"/>
        <end position="257"/>
    </location>
</feature>
<name>A0A1G4B4E6_9PEZI</name>
<dbReference type="RefSeq" id="XP_022473460.1">
    <property type="nucleotide sequence ID" value="XM_022620003.1"/>
</dbReference>
<evidence type="ECO:0000313" key="3">
    <source>
        <dbReference type="Proteomes" id="UP000176998"/>
    </source>
</evidence>
<dbReference type="Proteomes" id="UP000176998">
    <property type="component" value="Unassembled WGS sequence"/>
</dbReference>
<proteinExistence type="predicted"/>
<dbReference type="SUPFAM" id="SSF49785">
    <property type="entry name" value="Galactose-binding domain-like"/>
    <property type="match status" value="1"/>
</dbReference>
<comment type="caution">
    <text evidence="2">The sequence shown here is derived from an EMBL/GenBank/DDBJ whole genome shotgun (WGS) entry which is preliminary data.</text>
</comment>
<reference evidence="2 3" key="1">
    <citation type="submission" date="2016-09" db="EMBL/GenBank/DDBJ databases">
        <authorList>
            <person name="Capua I."/>
            <person name="De Benedictis P."/>
            <person name="Joannis T."/>
            <person name="Lombin L.H."/>
            <person name="Cattoli G."/>
        </authorList>
    </citation>
    <scope>NUCLEOTIDE SEQUENCE [LARGE SCALE GENOMIC DNA]</scope>
    <source>
        <strain evidence="2 3">IMI 309357</strain>
    </source>
</reference>
<accession>A0A1G4B4E6</accession>
<protein>
    <recommendedName>
        <fullName evidence="4">CBM-cenC domain-containing protein</fullName>
    </recommendedName>
</protein>
<dbReference type="GeneID" id="34561513"/>
<dbReference type="InterPro" id="IPR008979">
    <property type="entry name" value="Galactose-bd-like_sf"/>
</dbReference>
<evidence type="ECO:0000256" key="1">
    <source>
        <dbReference type="SAM" id="SignalP"/>
    </source>
</evidence>